<protein>
    <submittedName>
        <fullName evidence="6">Globin family protein</fullName>
    </submittedName>
</protein>
<proteinExistence type="predicted"/>
<dbReference type="STRING" id="698738.OLEAN_C09390"/>
<dbReference type="InterPro" id="IPR012292">
    <property type="entry name" value="Globin/Proto"/>
</dbReference>
<gene>
    <name evidence="6" type="ORF">OLEAN_C09390</name>
</gene>
<evidence type="ECO:0000256" key="4">
    <source>
        <dbReference type="ARBA" id="ARBA00023004"/>
    </source>
</evidence>
<dbReference type="GO" id="GO:0020037">
    <property type="term" value="F:heme binding"/>
    <property type="evidence" value="ECO:0007669"/>
    <property type="project" value="InterPro"/>
</dbReference>
<feature type="binding site" description="distal binding residue" evidence="5">
    <location>
        <position position="142"/>
    </location>
    <ligand>
        <name>heme</name>
        <dbReference type="ChEBI" id="CHEBI:30413"/>
    </ligand>
    <ligandPart>
        <name>Fe</name>
        <dbReference type="ChEBI" id="CHEBI:18248"/>
    </ligandPart>
</feature>
<evidence type="ECO:0000256" key="1">
    <source>
        <dbReference type="ARBA" id="ARBA00022448"/>
    </source>
</evidence>
<dbReference type="EMBL" id="FO203512">
    <property type="protein sequence ID" value="CCK75115.1"/>
    <property type="molecule type" value="Genomic_DNA"/>
</dbReference>
<keyword evidence="2 5" id="KW-0349">Heme</keyword>
<evidence type="ECO:0000256" key="3">
    <source>
        <dbReference type="ARBA" id="ARBA00022723"/>
    </source>
</evidence>
<reference evidence="6 7" key="1">
    <citation type="journal article" date="2013" name="Nat. Commun.">
        <title>Genome sequence and functional genomic analysis of the oil-degrading bacterium Oleispira antarctica.</title>
        <authorList>
            <person name="Kube M."/>
            <person name="Chernikova T.N."/>
            <person name="Al-Ramahi Y."/>
            <person name="Beloqui A."/>
            <person name="Lopez-Cortez N."/>
            <person name="Guazzaroni M.E."/>
            <person name="Heipieper H.J."/>
            <person name="Klages S."/>
            <person name="Kotsyurbenko O.R."/>
            <person name="Langer I."/>
            <person name="Nechitaylo T.Y."/>
            <person name="Lunsdorf H."/>
            <person name="Fernandez M."/>
            <person name="Juarez S."/>
            <person name="Ciordia S."/>
            <person name="Singer A."/>
            <person name="Kagan O."/>
            <person name="Egorova O."/>
            <person name="Petit P.A."/>
            <person name="Stogios P."/>
            <person name="Kim Y."/>
            <person name="Tchigvintsev A."/>
            <person name="Flick R."/>
            <person name="Denaro R."/>
            <person name="Genovese M."/>
            <person name="Albar J.P."/>
            <person name="Reva O.N."/>
            <person name="Martinez-Gomariz M."/>
            <person name="Tran H."/>
            <person name="Ferrer M."/>
            <person name="Savchenko A."/>
            <person name="Yakunin A.F."/>
            <person name="Yakimov M.M."/>
            <person name="Golyshina O.V."/>
            <person name="Reinhardt R."/>
            <person name="Golyshin P.N."/>
        </authorList>
    </citation>
    <scope>NUCLEOTIDE SEQUENCE [LARGE SCALE GENOMIC DNA]</scope>
</reference>
<dbReference type="AlphaFoldDB" id="R4YL30"/>
<dbReference type="GO" id="GO:0019825">
    <property type="term" value="F:oxygen binding"/>
    <property type="evidence" value="ECO:0007669"/>
    <property type="project" value="InterPro"/>
</dbReference>
<dbReference type="HOGENOM" id="CLU_103526_2_0_6"/>
<evidence type="ECO:0000256" key="5">
    <source>
        <dbReference type="PIRSR" id="PIRSR601486-1"/>
    </source>
</evidence>
<dbReference type="InterPro" id="IPR009050">
    <property type="entry name" value="Globin-like_sf"/>
</dbReference>
<evidence type="ECO:0000313" key="7">
    <source>
        <dbReference type="Proteomes" id="UP000032749"/>
    </source>
</evidence>
<dbReference type="InterPro" id="IPR001486">
    <property type="entry name" value="Hemoglobin_trunc"/>
</dbReference>
<dbReference type="Proteomes" id="UP000032749">
    <property type="component" value="Chromosome"/>
</dbReference>
<keyword evidence="4 5" id="KW-0408">Iron</keyword>
<accession>R4YL30</accession>
<name>R4YL30_OLEAN</name>
<keyword evidence="3 5" id="KW-0479">Metal-binding</keyword>
<dbReference type="CDD" id="cd00454">
    <property type="entry name" value="TrHb1_N"/>
    <property type="match status" value="1"/>
</dbReference>
<dbReference type="Pfam" id="PF01152">
    <property type="entry name" value="Bac_globin"/>
    <property type="match status" value="1"/>
</dbReference>
<dbReference type="Gene3D" id="1.10.490.10">
    <property type="entry name" value="Globins"/>
    <property type="match status" value="1"/>
</dbReference>
<sequence length="190" mass="21544">MFHSLTSKLFISKLFISKLFISKLFISKLFISKLLISKLLIPKLFKLKVITCFLMIILSQLFVGCSSKNVIQDNSLYHDIGGHEGIERIVNIFVQKIAQDKYMLPYFAKSNVTHFKKGFISHLCDAVGGPCKYEGDTMSDIHTGMNISKKDFNRIVELLISAMEGADISYQSQNKILKELAASRDKIIEI</sequence>
<keyword evidence="7" id="KW-1185">Reference proteome</keyword>
<evidence type="ECO:0000256" key="2">
    <source>
        <dbReference type="ARBA" id="ARBA00022617"/>
    </source>
</evidence>
<dbReference type="GO" id="GO:0046872">
    <property type="term" value="F:metal ion binding"/>
    <property type="evidence" value="ECO:0007669"/>
    <property type="project" value="UniProtKB-KW"/>
</dbReference>
<dbReference type="KEGG" id="oai:OLEAN_C09390"/>
<keyword evidence="1" id="KW-0813">Transport</keyword>
<dbReference type="SUPFAM" id="SSF46458">
    <property type="entry name" value="Globin-like"/>
    <property type="match status" value="1"/>
</dbReference>
<organism evidence="6 7">
    <name type="scientific">Oleispira antarctica RB-8</name>
    <dbReference type="NCBI Taxonomy" id="698738"/>
    <lineage>
        <taxon>Bacteria</taxon>
        <taxon>Pseudomonadati</taxon>
        <taxon>Pseudomonadota</taxon>
        <taxon>Gammaproteobacteria</taxon>
        <taxon>Oceanospirillales</taxon>
        <taxon>Oceanospirillaceae</taxon>
        <taxon>Oleispira</taxon>
    </lineage>
</organism>
<evidence type="ECO:0000313" key="6">
    <source>
        <dbReference type="EMBL" id="CCK75115.1"/>
    </source>
</evidence>